<dbReference type="Proteomes" id="UP000276133">
    <property type="component" value="Unassembled WGS sequence"/>
</dbReference>
<keyword evidence="2" id="KW-1185">Reference proteome</keyword>
<sequence length="80" mass="8758">MVAILGLCVSLGEKKRLLEKLCCSASRLLLRLCVEWISCGREWLASRSLMLESSWPSSSSRLSRLVGLAAGCGVQCLWVS</sequence>
<evidence type="ECO:0000313" key="2">
    <source>
        <dbReference type="Proteomes" id="UP000276133"/>
    </source>
</evidence>
<reference evidence="1 2" key="1">
    <citation type="journal article" date="2018" name="Sci. Rep.">
        <title>Genomic signatures of local adaptation to the degree of environmental predictability in rotifers.</title>
        <authorList>
            <person name="Franch-Gras L."/>
            <person name="Hahn C."/>
            <person name="Garcia-Roger E.M."/>
            <person name="Carmona M.J."/>
            <person name="Serra M."/>
            <person name="Gomez A."/>
        </authorList>
    </citation>
    <scope>NUCLEOTIDE SEQUENCE [LARGE SCALE GENOMIC DNA]</scope>
    <source>
        <strain evidence="1">HYR1</strain>
    </source>
</reference>
<comment type="caution">
    <text evidence="1">The sequence shown here is derived from an EMBL/GenBank/DDBJ whole genome shotgun (WGS) entry which is preliminary data.</text>
</comment>
<proteinExistence type="predicted"/>
<gene>
    <name evidence="1" type="ORF">BpHYR1_015291</name>
</gene>
<protein>
    <submittedName>
        <fullName evidence="1">Uncharacterized protein</fullName>
    </submittedName>
</protein>
<dbReference type="AlphaFoldDB" id="A0A3M7QRQ6"/>
<dbReference type="EMBL" id="REGN01005333">
    <property type="protein sequence ID" value="RNA13761.1"/>
    <property type="molecule type" value="Genomic_DNA"/>
</dbReference>
<evidence type="ECO:0000313" key="1">
    <source>
        <dbReference type="EMBL" id="RNA13761.1"/>
    </source>
</evidence>
<name>A0A3M7QRQ6_BRAPC</name>
<accession>A0A3M7QRQ6</accession>
<organism evidence="1 2">
    <name type="scientific">Brachionus plicatilis</name>
    <name type="common">Marine rotifer</name>
    <name type="synonym">Brachionus muelleri</name>
    <dbReference type="NCBI Taxonomy" id="10195"/>
    <lineage>
        <taxon>Eukaryota</taxon>
        <taxon>Metazoa</taxon>
        <taxon>Spiralia</taxon>
        <taxon>Gnathifera</taxon>
        <taxon>Rotifera</taxon>
        <taxon>Eurotatoria</taxon>
        <taxon>Monogononta</taxon>
        <taxon>Pseudotrocha</taxon>
        <taxon>Ploima</taxon>
        <taxon>Brachionidae</taxon>
        <taxon>Brachionus</taxon>
    </lineage>
</organism>